<name>A0AAU9WS43_9CNID</name>
<feature type="compositionally biased region" description="Low complexity" evidence="1">
    <location>
        <begin position="804"/>
        <end position="818"/>
    </location>
</feature>
<accession>A0AAU9WS43</accession>
<evidence type="ECO:0000313" key="3">
    <source>
        <dbReference type="EMBL" id="CAH3123741.1"/>
    </source>
</evidence>
<feature type="region of interest" description="Disordered" evidence="1">
    <location>
        <begin position="628"/>
        <end position="655"/>
    </location>
</feature>
<dbReference type="Proteomes" id="UP001159428">
    <property type="component" value="Unassembled WGS sequence"/>
</dbReference>
<feature type="compositionally biased region" description="Polar residues" evidence="1">
    <location>
        <begin position="505"/>
        <end position="517"/>
    </location>
</feature>
<proteinExistence type="predicted"/>
<organism evidence="3 4">
    <name type="scientific">Pocillopora meandrina</name>
    <dbReference type="NCBI Taxonomy" id="46732"/>
    <lineage>
        <taxon>Eukaryota</taxon>
        <taxon>Metazoa</taxon>
        <taxon>Cnidaria</taxon>
        <taxon>Anthozoa</taxon>
        <taxon>Hexacorallia</taxon>
        <taxon>Scleractinia</taxon>
        <taxon>Astrocoeniina</taxon>
        <taxon>Pocilloporidae</taxon>
        <taxon>Pocillopora</taxon>
    </lineage>
</organism>
<feature type="compositionally biased region" description="Basic and acidic residues" evidence="1">
    <location>
        <begin position="71"/>
        <end position="84"/>
    </location>
</feature>
<comment type="caution">
    <text evidence="3">The sequence shown here is derived from an EMBL/GenBank/DDBJ whole genome shotgun (WGS) entry which is preliminary data.</text>
</comment>
<dbReference type="GO" id="GO:0030552">
    <property type="term" value="F:cAMP binding"/>
    <property type="evidence" value="ECO:0007669"/>
    <property type="project" value="TreeGrafter"/>
</dbReference>
<reference evidence="3 4" key="1">
    <citation type="submission" date="2022-05" db="EMBL/GenBank/DDBJ databases">
        <authorList>
            <consortium name="Genoscope - CEA"/>
            <person name="William W."/>
        </authorList>
    </citation>
    <scope>NUCLEOTIDE SEQUENCE [LARGE SCALE GENOMIC DNA]</scope>
</reference>
<evidence type="ECO:0000259" key="2">
    <source>
        <dbReference type="PROSITE" id="PS50042"/>
    </source>
</evidence>
<dbReference type="InterPro" id="IPR014710">
    <property type="entry name" value="RmlC-like_jellyroll"/>
</dbReference>
<dbReference type="GO" id="GO:0007283">
    <property type="term" value="P:spermatogenesis"/>
    <property type="evidence" value="ECO:0007669"/>
    <property type="project" value="TreeGrafter"/>
</dbReference>
<evidence type="ECO:0000313" key="4">
    <source>
        <dbReference type="Proteomes" id="UP001159428"/>
    </source>
</evidence>
<dbReference type="PROSITE" id="PS50042">
    <property type="entry name" value="CNMP_BINDING_3"/>
    <property type="match status" value="1"/>
</dbReference>
<feature type="region of interest" description="Disordered" evidence="1">
    <location>
        <begin position="71"/>
        <end position="98"/>
    </location>
</feature>
<feature type="region of interest" description="Disordered" evidence="1">
    <location>
        <begin position="1"/>
        <end position="44"/>
    </location>
</feature>
<dbReference type="Gene3D" id="2.60.120.10">
    <property type="entry name" value="Jelly Rolls"/>
    <property type="match status" value="2"/>
</dbReference>
<sequence>MENEKTNEAKRREQRGKSVDDAFMFDRRSSFEMPNETTPRDSADDLLKLRKRTRNKSWASSALRQNFLPVEKRSQSSKATFDKHRPSHRVKYNGHPFDRNKTGRWQGDYIKMNLPKKWLRDYEKKQADLQKQTKGKLEPLDRFRRAVRMVQTLNSSIRSIVYHAVKKGQYEEVTSDATLSLKSAAAQGTVEDLMFDPENYKCHHEFLIPRWAKEITLKEPQQRTKQEIHSIVQLMKQLKGFRRYSFKIQEAICAALKYDCFGRRRVVIRKGHVAQRFYFVFSGSACVTIDDDEHSAFVKPTTLLRRGDHFGVCHLELNGPNKILKFELAFIRGLRRAATVVCLERTELLSVERGDFFSAKIDVSFNADMQRRVALLKEHHVFSTWPADVVKQVAEESILQDYNSDEVIIRDSSKMHCIVFVTKGQCNVLRLLDLSDCKEYIDHALKYRMGKIKEDGSTIYNPFVDDISVSSVVLRGLPPRSESPEENSTATSSVKRVREKAKSAPPNTNPGSHQSEMIASRPVTKGILHLGSSKRKSPRGLVSFQDKHRELPGLEVEVLQPSENPPRSLKPSGSLYQINEKEERFHEKHAVDENVGVGVYMMVDRLRPGQCFGAWSLLELEDQCLPAAEKANSPSQQNERDLTSHNKKSIKRQTKEDKLRDRRFTLVSAGCEVVKVAKEVFFKYSDAETLDKLKQLTTTYPKDSFLCQKYLQQSDWRTYRENVVDNVVVRHIARLETAKGSARSHKVRSSPVPSPLGSVKMWPSINSKWEYFPDAGWESAQVNTPAVDAGTSRPHSSDCSAINPSSRGRSPSSRKQSPYATPRGSPIPLPSPASKSSEKLLPLVKNDLVLAQGSQRALVLTHGGSRSNNYQLQIERRIIDKNDSRKNNPLLNRVK</sequence>
<feature type="compositionally biased region" description="Basic and acidic residues" evidence="1">
    <location>
        <begin position="1"/>
        <end position="30"/>
    </location>
</feature>
<dbReference type="CDD" id="cd00038">
    <property type="entry name" value="CAP_ED"/>
    <property type="match status" value="1"/>
</dbReference>
<dbReference type="PANTHER" id="PTHR23011">
    <property type="entry name" value="CYCLIC NUCLEOTIDE-BINDING DOMAIN CONTAINING PROTEIN"/>
    <property type="match status" value="1"/>
</dbReference>
<feature type="compositionally biased region" description="Polar residues" evidence="1">
    <location>
        <begin position="793"/>
        <end position="803"/>
    </location>
</feature>
<feature type="region of interest" description="Disordered" evidence="1">
    <location>
        <begin position="786"/>
        <end position="836"/>
    </location>
</feature>
<dbReference type="InterPro" id="IPR018490">
    <property type="entry name" value="cNMP-bd_dom_sf"/>
</dbReference>
<dbReference type="AlphaFoldDB" id="A0AAU9WS43"/>
<protein>
    <recommendedName>
        <fullName evidence="2">Cyclic nucleotide-binding domain-containing protein</fullName>
    </recommendedName>
</protein>
<keyword evidence="4" id="KW-1185">Reference proteome</keyword>
<feature type="region of interest" description="Disordered" evidence="1">
    <location>
        <begin position="477"/>
        <end position="522"/>
    </location>
</feature>
<dbReference type="InterPro" id="IPR000595">
    <property type="entry name" value="cNMP-bd_dom"/>
</dbReference>
<evidence type="ECO:0000256" key="1">
    <source>
        <dbReference type="SAM" id="MobiDB-lite"/>
    </source>
</evidence>
<feature type="domain" description="Cyclic nucleotide-binding" evidence="2">
    <location>
        <begin position="240"/>
        <end position="356"/>
    </location>
</feature>
<gene>
    <name evidence="3" type="ORF">PMEA_00011498</name>
</gene>
<dbReference type="SUPFAM" id="SSF51206">
    <property type="entry name" value="cAMP-binding domain-like"/>
    <property type="match status" value="2"/>
</dbReference>
<dbReference type="PANTHER" id="PTHR23011:SF43">
    <property type="entry name" value="CYCLIC NUCLEOTIDE-BINDING DOMAIN-CONTAINING PROTEIN 2"/>
    <property type="match status" value="1"/>
</dbReference>
<dbReference type="EMBL" id="CALNXJ010000020">
    <property type="protein sequence ID" value="CAH3123741.1"/>
    <property type="molecule type" value="Genomic_DNA"/>
</dbReference>